<evidence type="ECO:0000256" key="15">
    <source>
        <dbReference type="ARBA" id="ARBA00022824"/>
    </source>
</evidence>
<keyword evidence="17 37" id="KW-1133">Transmembrane helix</keyword>
<dbReference type="InterPro" id="IPR050310">
    <property type="entry name" value="VPS10-sortilin"/>
</dbReference>
<dbReference type="SUPFAM" id="SSF110296">
    <property type="entry name" value="Oligoxyloglucan reducing end-specific cellobiohydrolase"/>
    <property type="match status" value="1"/>
</dbReference>
<evidence type="ECO:0000256" key="7">
    <source>
        <dbReference type="ARBA" id="ARBA00022553"/>
    </source>
</evidence>
<keyword evidence="12" id="KW-0677">Repeat</keyword>
<evidence type="ECO:0000256" key="34">
    <source>
        <dbReference type="ARBA" id="ARBA00068731"/>
    </source>
</evidence>
<proteinExistence type="inferred from homology"/>
<evidence type="ECO:0000256" key="32">
    <source>
        <dbReference type="ARBA" id="ARBA00060431"/>
    </source>
</evidence>
<evidence type="ECO:0000256" key="10">
    <source>
        <dbReference type="ARBA" id="ARBA00022692"/>
    </source>
</evidence>
<evidence type="ECO:0000256" key="14">
    <source>
        <dbReference type="ARBA" id="ARBA00022782"/>
    </source>
</evidence>
<dbReference type="GO" id="GO:0005829">
    <property type="term" value="C:cytosol"/>
    <property type="evidence" value="ECO:0007669"/>
    <property type="project" value="GOC"/>
</dbReference>
<evidence type="ECO:0000256" key="11">
    <source>
        <dbReference type="ARBA" id="ARBA00022729"/>
    </source>
</evidence>
<dbReference type="GO" id="GO:0032580">
    <property type="term" value="C:Golgi cisterna membrane"/>
    <property type="evidence" value="ECO:0007669"/>
    <property type="project" value="UniProtKB-SubCell"/>
</dbReference>
<keyword evidence="11 38" id="KW-0732">Signal</keyword>
<feature type="domain" description="VPS10" evidence="39">
    <location>
        <begin position="122"/>
        <end position="733"/>
    </location>
</feature>
<dbReference type="SMART" id="SM00521">
    <property type="entry name" value="CBF"/>
    <property type="match status" value="1"/>
</dbReference>
<keyword evidence="20" id="KW-0238">DNA-binding</keyword>
<organism evidence="40 41">
    <name type="scientific">Scophthalmus maximus</name>
    <name type="common">Turbot</name>
    <name type="synonym">Psetta maxima</name>
    <dbReference type="NCBI Taxonomy" id="52904"/>
    <lineage>
        <taxon>Eukaryota</taxon>
        <taxon>Metazoa</taxon>
        <taxon>Chordata</taxon>
        <taxon>Craniata</taxon>
        <taxon>Vertebrata</taxon>
        <taxon>Euteleostomi</taxon>
        <taxon>Actinopterygii</taxon>
        <taxon>Neopterygii</taxon>
        <taxon>Teleostei</taxon>
        <taxon>Neoteleostei</taxon>
        <taxon>Acanthomorphata</taxon>
        <taxon>Carangaria</taxon>
        <taxon>Pleuronectiformes</taxon>
        <taxon>Pleuronectoidei</taxon>
        <taxon>Scophthalmidae</taxon>
        <taxon>Scophthalmus</taxon>
    </lineage>
</organism>
<evidence type="ECO:0000256" key="29">
    <source>
        <dbReference type="ARBA" id="ARBA00023288"/>
    </source>
</evidence>
<evidence type="ECO:0000256" key="3">
    <source>
        <dbReference type="ARBA" id="ARBA00004530"/>
    </source>
</evidence>
<evidence type="ECO:0000256" key="19">
    <source>
        <dbReference type="ARBA" id="ARBA00023034"/>
    </source>
</evidence>
<evidence type="ECO:0000256" key="18">
    <source>
        <dbReference type="ARBA" id="ARBA00023015"/>
    </source>
</evidence>
<dbReference type="Gene3D" id="2.130.10.10">
    <property type="entry name" value="YVTN repeat-like/Quinoprotein amine dehydrogenase"/>
    <property type="match status" value="2"/>
</dbReference>
<dbReference type="PANTHER" id="PTHR12106">
    <property type="entry name" value="SORTILIN RELATED"/>
    <property type="match status" value="1"/>
</dbReference>
<keyword evidence="19" id="KW-0333">Golgi apparatus</keyword>
<dbReference type="InterPro" id="IPR001289">
    <property type="entry name" value="NFYA"/>
</dbReference>
<dbReference type="PANTHER" id="PTHR12106:SF44">
    <property type="entry name" value="SORTILIN 1B"/>
    <property type="match status" value="1"/>
</dbReference>
<evidence type="ECO:0000256" key="13">
    <source>
        <dbReference type="ARBA" id="ARBA00022753"/>
    </source>
</evidence>
<keyword evidence="13" id="KW-0967">Endosome</keyword>
<keyword evidence="29" id="KW-0449">Lipoprotein</keyword>
<dbReference type="EMBL" id="VEVO01000010">
    <property type="protein sequence ID" value="KAF0036365.1"/>
    <property type="molecule type" value="Genomic_DNA"/>
</dbReference>
<evidence type="ECO:0000256" key="38">
    <source>
        <dbReference type="SAM" id="SignalP"/>
    </source>
</evidence>
<evidence type="ECO:0000259" key="39">
    <source>
        <dbReference type="SMART" id="SM00602"/>
    </source>
</evidence>
<evidence type="ECO:0000256" key="24">
    <source>
        <dbReference type="ARBA" id="ARBA00023163"/>
    </source>
</evidence>
<evidence type="ECO:0000256" key="27">
    <source>
        <dbReference type="ARBA" id="ARBA00023228"/>
    </source>
</evidence>
<dbReference type="Gene3D" id="6.10.250.2430">
    <property type="match status" value="1"/>
</dbReference>
<keyword evidence="14" id="KW-0221">Differentiation</keyword>
<dbReference type="InterPro" id="IPR006581">
    <property type="entry name" value="VPS10"/>
</dbReference>
<dbReference type="Gene3D" id="2.10.70.80">
    <property type="match status" value="1"/>
</dbReference>
<dbReference type="GO" id="GO:0003677">
    <property type="term" value="F:DNA binding"/>
    <property type="evidence" value="ECO:0007669"/>
    <property type="project" value="UniProtKB-KW"/>
</dbReference>
<keyword evidence="5" id="KW-0217">Developmental protein</keyword>
<dbReference type="GO" id="GO:0005789">
    <property type="term" value="C:endoplasmic reticulum membrane"/>
    <property type="evidence" value="ECO:0007669"/>
    <property type="project" value="UniProtKB-SubCell"/>
</dbReference>
<dbReference type="Pfam" id="PF02045">
    <property type="entry name" value="CBFB_NFYA"/>
    <property type="match status" value="1"/>
</dbReference>
<dbReference type="GO" id="GO:0016050">
    <property type="term" value="P:vesicle organization"/>
    <property type="evidence" value="ECO:0007669"/>
    <property type="project" value="TreeGrafter"/>
</dbReference>
<evidence type="ECO:0000256" key="36">
    <source>
        <dbReference type="SAM" id="MobiDB-lite"/>
    </source>
</evidence>
<keyword evidence="4" id="KW-0813">Transport</keyword>
<keyword evidence="21 37" id="KW-0472">Membrane</keyword>
<evidence type="ECO:0000256" key="8">
    <source>
        <dbReference type="ARBA" id="ARBA00022583"/>
    </source>
</evidence>
<evidence type="ECO:0000256" key="35">
    <source>
        <dbReference type="ARBA" id="ARBA00080429"/>
    </source>
</evidence>
<evidence type="ECO:0000256" key="1">
    <source>
        <dbReference type="ARBA" id="ARBA00004115"/>
    </source>
</evidence>
<dbReference type="FunFam" id="2.10.70.80:FF:000003">
    <property type="entry name" value="Sortilin"/>
    <property type="match status" value="1"/>
</dbReference>
<evidence type="ECO:0000256" key="30">
    <source>
        <dbReference type="ARBA" id="ARBA00037814"/>
    </source>
</evidence>
<evidence type="ECO:0000256" key="16">
    <source>
        <dbReference type="ARBA" id="ARBA00022855"/>
    </source>
</evidence>
<dbReference type="GO" id="GO:0006897">
    <property type="term" value="P:endocytosis"/>
    <property type="evidence" value="ECO:0007669"/>
    <property type="project" value="UniProtKB-KW"/>
</dbReference>
<dbReference type="Gene3D" id="3.30.60.270">
    <property type="match status" value="1"/>
</dbReference>
<keyword evidence="28" id="KW-0539">Nucleus</keyword>
<protein>
    <recommendedName>
        <fullName evidence="34">Sortilin</fullName>
    </recommendedName>
    <alternativeName>
        <fullName evidence="35">Neurotensin receptor 3</fullName>
    </alternativeName>
</protein>
<evidence type="ECO:0000256" key="37">
    <source>
        <dbReference type="SAM" id="Phobius"/>
    </source>
</evidence>
<accession>A0A6A4SUL7</accession>
<feature type="compositionally biased region" description="Basic and acidic residues" evidence="36">
    <location>
        <begin position="934"/>
        <end position="946"/>
    </location>
</feature>
<dbReference type="GO" id="GO:0005886">
    <property type="term" value="C:plasma membrane"/>
    <property type="evidence" value="ECO:0007669"/>
    <property type="project" value="UniProtKB-SubCell"/>
</dbReference>
<keyword evidence="23" id="KW-1015">Disulfide bond</keyword>
<feature type="region of interest" description="Disordered" evidence="36">
    <location>
        <begin position="932"/>
        <end position="952"/>
    </location>
</feature>
<dbReference type="InterPro" id="IPR031777">
    <property type="entry name" value="Sortilin_C"/>
</dbReference>
<dbReference type="GO" id="GO:0005765">
    <property type="term" value="C:lysosomal membrane"/>
    <property type="evidence" value="ECO:0007669"/>
    <property type="project" value="UniProtKB-SubCell"/>
</dbReference>
<dbReference type="GO" id="GO:0006895">
    <property type="term" value="P:Golgi to endosome transport"/>
    <property type="evidence" value="ECO:0007669"/>
    <property type="project" value="TreeGrafter"/>
</dbReference>
<keyword evidence="8" id="KW-0254">Endocytosis</keyword>
<name>A0A6A4SUL7_SCOMX</name>
<evidence type="ECO:0000256" key="20">
    <source>
        <dbReference type="ARBA" id="ARBA00023125"/>
    </source>
</evidence>
<evidence type="ECO:0000313" key="40">
    <source>
        <dbReference type="EMBL" id="KAF0036365.1"/>
    </source>
</evidence>
<keyword evidence="24" id="KW-0804">Transcription</keyword>
<dbReference type="GO" id="GO:0001503">
    <property type="term" value="P:ossification"/>
    <property type="evidence" value="ECO:0007669"/>
    <property type="project" value="UniProtKB-KW"/>
</dbReference>
<dbReference type="AlphaFoldDB" id="A0A6A4SUL7"/>
<evidence type="ECO:0000256" key="26">
    <source>
        <dbReference type="ARBA" id="ARBA00023180"/>
    </source>
</evidence>
<evidence type="ECO:0000313" key="41">
    <source>
        <dbReference type="Proteomes" id="UP000438429"/>
    </source>
</evidence>
<evidence type="ECO:0000256" key="17">
    <source>
        <dbReference type="ARBA" id="ARBA00022989"/>
    </source>
</evidence>
<keyword evidence="6" id="KW-1003">Cell membrane</keyword>
<keyword evidence="7" id="KW-0597">Phosphoprotein</keyword>
<keyword evidence="27" id="KW-0458">Lysosome</keyword>
<dbReference type="InterPro" id="IPR015943">
    <property type="entry name" value="WD40/YVTN_repeat-like_dom_sf"/>
</dbReference>
<keyword evidence="9" id="KW-0165">Cleavage on pair of basic residues</keyword>
<evidence type="ECO:0000256" key="9">
    <source>
        <dbReference type="ARBA" id="ARBA00022685"/>
    </source>
</evidence>
<dbReference type="InterPro" id="IPR031778">
    <property type="entry name" value="Sortilin_N"/>
</dbReference>
<comment type="subcellular location">
    <subcellularLocation>
        <location evidence="30">Cell membrane</location>
        <topology evidence="30">Single-pass type I membrane protein</topology>
        <orientation evidence="30">Extracellular side</orientation>
    </subcellularLocation>
    <subcellularLocation>
        <location evidence="1">Endoplasmic reticulum membrane</location>
        <topology evidence="1">Single-pass type I membrane protein</topology>
    </subcellularLocation>
    <subcellularLocation>
        <location evidence="3">Endosome membrane</location>
        <topology evidence="3">Single-pass type I membrane protein</topology>
    </subcellularLocation>
    <subcellularLocation>
        <location evidence="32">Golgi apparatus</location>
        <location evidence="32">Golgi stack membrane</location>
        <topology evidence="32">Single-pass type I membrane protein</topology>
    </subcellularLocation>
    <subcellularLocation>
        <location evidence="2">Lysosome membrane</location>
        <topology evidence="2">Single-pass type I membrane protein</topology>
    </subcellularLocation>
    <subcellularLocation>
        <location evidence="31">Nucleus membrane</location>
        <topology evidence="31">Single-pass type I membrane protein</topology>
    </subcellularLocation>
</comment>
<keyword evidence="25" id="KW-0675">Receptor</keyword>
<evidence type="ECO:0000256" key="22">
    <source>
        <dbReference type="ARBA" id="ARBA00023139"/>
    </source>
</evidence>
<feature type="signal peptide" evidence="38">
    <location>
        <begin position="1"/>
        <end position="19"/>
    </location>
</feature>
<comment type="similarity">
    <text evidence="33">Belongs to the VPS10-related sortilin family. SORT1 subfamily.</text>
</comment>
<keyword evidence="26" id="KW-0325">Glycoprotein</keyword>
<feature type="chain" id="PRO_5025469834" description="Sortilin" evidence="38">
    <location>
        <begin position="20"/>
        <end position="982"/>
    </location>
</feature>
<evidence type="ECO:0000256" key="28">
    <source>
        <dbReference type="ARBA" id="ARBA00023242"/>
    </source>
</evidence>
<dbReference type="CDD" id="cd15482">
    <property type="entry name" value="Sialidase_non-viral"/>
    <property type="match status" value="2"/>
</dbReference>
<gene>
    <name evidence="40" type="ORF">F2P81_011677</name>
</gene>
<keyword evidence="22" id="KW-0564">Palmitate</keyword>
<evidence type="ECO:0000256" key="25">
    <source>
        <dbReference type="ARBA" id="ARBA00023170"/>
    </source>
</evidence>
<dbReference type="GO" id="GO:0030154">
    <property type="term" value="P:cell differentiation"/>
    <property type="evidence" value="ECO:0007669"/>
    <property type="project" value="UniProtKB-KW"/>
</dbReference>
<evidence type="ECO:0000256" key="31">
    <source>
        <dbReference type="ARBA" id="ARBA00046292"/>
    </source>
</evidence>
<dbReference type="GO" id="GO:0010008">
    <property type="term" value="C:endosome membrane"/>
    <property type="evidence" value="ECO:0007669"/>
    <property type="project" value="UniProtKB-SubCell"/>
</dbReference>
<evidence type="ECO:0000256" key="33">
    <source>
        <dbReference type="ARBA" id="ARBA00061605"/>
    </source>
</evidence>
<evidence type="ECO:0000256" key="5">
    <source>
        <dbReference type="ARBA" id="ARBA00022473"/>
    </source>
</evidence>
<dbReference type="PROSITE" id="PS51152">
    <property type="entry name" value="NFYA_HAP2_2"/>
    <property type="match status" value="1"/>
</dbReference>
<evidence type="ECO:0000256" key="4">
    <source>
        <dbReference type="ARBA" id="ARBA00022448"/>
    </source>
</evidence>
<dbReference type="GO" id="GO:0031965">
    <property type="term" value="C:nuclear membrane"/>
    <property type="evidence" value="ECO:0007669"/>
    <property type="project" value="UniProtKB-SubCell"/>
</dbReference>
<dbReference type="Pfam" id="PF15901">
    <property type="entry name" value="Sortilin_C"/>
    <property type="match status" value="1"/>
</dbReference>
<comment type="caution">
    <text evidence="40">The sequence shown here is derived from an EMBL/GenBank/DDBJ whole genome shotgun (WGS) entry which is preliminary data.</text>
</comment>
<sequence>MGLLLHGVLLLSVATLTAGLDVQPGPKPLGQSVLVKRSSAEEKAAKVAKPALPAWLTPTPHHKIRRRSIEPGDSCEALQGHDAKLADNTHRYTFNDLSGSVSLAWVGDGTGVILALTTFQVPFFMIKLGQSKLYRSENYGKSFQDVTNLINNTFIRSEFGIAIGPENSGKVILTGDVSGGHGSRIFVSDDFGKSFTHRELPFIPLMQITYNPDNSNVLLVISNNNEMWLSEDFGSNWEKVHSTVCLVKWGGKNTIFFTAGLNGSCSDRGMLELRRTTDFGKTIKTVASKIYSFGVGGRFLFASVMTGKGTLRMIHVSVDQGETWNMAQLPPVGHEQFYSILAANDDMVFMHVDEPGDTGFGTIYVSDDRGTVYSKSLERHLYTTTGGDTDFTNITSLRGVFVTSVLAEGDSVQSVVSFDQGGEWVPLRKPANSKCDATAKDPEKCSLHIHAAYSTAMQLNVPMLPLSEPNAVGVILAHGSVGDAISVMRPDVYVSDDGGYTWIKALDGPHHYAILDSGGLLVAVEHSPTQPIRKIKFSTDEGQCWGVYNFTEEPIYFTGLASEPGARSMNVSIWGYRDYLLSQYWISITIDFRELLTRDCEDKDYVQWLAHSDDISDPNDGCMLGYKERFLRLRKDSVCWNGRDYQVNTQPTPCLCTLDDFLCDFGYYRQENSSECLEQPDLKGKVLEFCLYGKEEQLQTNGYRKIPGDKCEGGKMPERKEIDLSKRCVSDLVGPELLIDGHSSKSVPIVITIVIVMLLSIAAGVLFVKKYICGGRFLVHRYSVLQQHAEDNAEGIDEPLETNHTQNGKIVFHDDSDEGQQGAQTADGQTIVHQPVNADGTVLQHGMITIPAASLAGAQIVQAGGANTTNSDQGTVNVTLPISGNTGNAGGMVMIRPCAEIVPGGGGDGEEEIIYVNPKQYHRILKRRQARAKQQAEGKIPKERRPQNIGQTAVDDSADFIFSTHDLKGMEAIYVQRANAQI</sequence>
<dbReference type="SMART" id="SM00602">
    <property type="entry name" value="VPS10"/>
    <property type="match status" value="1"/>
</dbReference>
<dbReference type="GO" id="GO:0003700">
    <property type="term" value="F:DNA-binding transcription factor activity"/>
    <property type="evidence" value="ECO:0007669"/>
    <property type="project" value="InterPro"/>
</dbReference>
<evidence type="ECO:0000256" key="2">
    <source>
        <dbReference type="ARBA" id="ARBA00004352"/>
    </source>
</evidence>
<keyword evidence="16" id="KW-0892">Osteogenesis</keyword>
<evidence type="ECO:0000256" key="23">
    <source>
        <dbReference type="ARBA" id="ARBA00023157"/>
    </source>
</evidence>
<evidence type="ECO:0000256" key="12">
    <source>
        <dbReference type="ARBA" id="ARBA00022737"/>
    </source>
</evidence>
<evidence type="ECO:0000256" key="6">
    <source>
        <dbReference type="ARBA" id="ARBA00022475"/>
    </source>
</evidence>
<reference evidence="40 41" key="1">
    <citation type="submission" date="2019-06" db="EMBL/GenBank/DDBJ databases">
        <title>Draft genomes of female and male turbot (Scophthalmus maximus).</title>
        <authorList>
            <person name="Xu H."/>
            <person name="Xu X.-W."/>
            <person name="Shao C."/>
            <person name="Chen S."/>
        </authorList>
    </citation>
    <scope>NUCLEOTIDE SEQUENCE [LARGE SCALE GENOMIC DNA]</scope>
    <source>
        <strain evidence="40">Ysfricsl-2016a</strain>
        <tissue evidence="40">Blood</tissue>
    </source>
</reference>
<keyword evidence="15" id="KW-0256">Endoplasmic reticulum</keyword>
<dbReference type="FunFam" id="2.130.10.10:FF:000802">
    <property type="entry name" value="Sortilin"/>
    <property type="match status" value="1"/>
</dbReference>
<dbReference type="Proteomes" id="UP000438429">
    <property type="component" value="Unassembled WGS sequence"/>
</dbReference>
<dbReference type="Pfam" id="PF15902">
    <property type="entry name" value="Sortilin-Vps10"/>
    <property type="match status" value="1"/>
</dbReference>
<dbReference type="FunFam" id="3.30.60.270:FF:000004">
    <property type="entry name" value="Sortilin"/>
    <property type="match status" value="1"/>
</dbReference>
<feature type="transmembrane region" description="Helical" evidence="37">
    <location>
        <begin position="747"/>
        <end position="768"/>
    </location>
</feature>
<keyword evidence="10 37" id="KW-0812">Transmembrane</keyword>
<evidence type="ECO:0000256" key="21">
    <source>
        <dbReference type="ARBA" id="ARBA00023136"/>
    </source>
</evidence>
<keyword evidence="18" id="KW-0805">Transcription regulation</keyword>